<keyword evidence="3" id="KW-1185">Reference proteome</keyword>
<feature type="compositionally biased region" description="Basic residues" evidence="1">
    <location>
        <begin position="52"/>
        <end position="61"/>
    </location>
</feature>
<dbReference type="EMBL" id="CP099489">
    <property type="protein sequence ID" value="USQ81764.1"/>
    <property type="molecule type" value="Genomic_DNA"/>
</dbReference>
<dbReference type="RefSeq" id="WP_252595300.1">
    <property type="nucleotide sequence ID" value="NZ_CP099489.1"/>
</dbReference>
<accession>A0ABY4YYC7</accession>
<organism evidence="2 3">
    <name type="scientific">Ornithinimicrobium faecis</name>
    <dbReference type="NCBI Taxonomy" id="2934158"/>
    <lineage>
        <taxon>Bacteria</taxon>
        <taxon>Bacillati</taxon>
        <taxon>Actinomycetota</taxon>
        <taxon>Actinomycetes</taxon>
        <taxon>Micrococcales</taxon>
        <taxon>Ornithinimicrobiaceae</taxon>
        <taxon>Ornithinimicrobium</taxon>
    </lineage>
</organism>
<name>A0ABY4YYC7_9MICO</name>
<feature type="region of interest" description="Disordered" evidence="1">
    <location>
        <begin position="29"/>
        <end position="61"/>
    </location>
</feature>
<evidence type="ECO:0000256" key="1">
    <source>
        <dbReference type="SAM" id="MobiDB-lite"/>
    </source>
</evidence>
<sequence>MAIALMVLLLPMAGLVLAIMWWRRQETRRTGPDADHSASATLRDPAQERRRRDARHKGLMG</sequence>
<protein>
    <submittedName>
        <fullName evidence="2">Uncharacterized protein</fullName>
    </submittedName>
</protein>
<reference evidence="2" key="1">
    <citation type="submission" date="2022-06" db="EMBL/GenBank/DDBJ databases">
        <title>Ornithinimicrobium HY1793.</title>
        <authorList>
            <person name="Huang Y."/>
        </authorList>
    </citation>
    <scope>NUCLEOTIDE SEQUENCE</scope>
    <source>
        <strain evidence="2">HY1793</strain>
    </source>
</reference>
<dbReference type="Proteomes" id="UP001056455">
    <property type="component" value="Chromosome"/>
</dbReference>
<evidence type="ECO:0000313" key="2">
    <source>
        <dbReference type="EMBL" id="USQ81764.1"/>
    </source>
</evidence>
<evidence type="ECO:0000313" key="3">
    <source>
        <dbReference type="Proteomes" id="UP001056455"/>
    </source>
</evidence>
<gene>
    <name evidence="2" type="ORF">NF556_08995</name>
</gene>
<proteinExistence type="predicted"/>